<evidence type="ECO:0000313" key="4">
    <source>
        <dbReference type="Proteomes" id="UP000326354"/>
    </source>
</evidence>
<dbReference type="PROSITE" id="PS00107">
    <property type="entry name" value="PROTEIN_KINASE_ATP"/>
    <property type="match status" value="1"/>
</dbReference>
<dbReference type="InterPro" id="IPR011009">
    <property type="entry name" value="Kinase-like_dom_sf"/>
</dbReference>
<keyword evidence="4" id="KW-1185">Reference proteome</keyword>
<feature type="binding site" evidence="1">
    <location>
        <position position="52"/>
    </location>
    <ligand>
        <name>ATP</name>
        <dbReference type="ChEBI" id="CHEBI:30616"/>
    </ligand>
</feature>
<name>A0A5S9IQB3_UABAM</name>
<dbReference type="Gene3D" id="1.10.510.10">
    <property type="entry name" value="Transferase(Phosphotransferase) domain 1"/>
    <property type="match status" value="1"/>
</dbReference>
<dbReference type="SUPFAM" id="SSF56112">
    <property type="entry name" value="Protein kinase-like (PK-like)"/>
    <property type="match status" value="1"/>
</dbReference>
<dbReference type="KEGG" id="uam:UABAM_04050"/>
<feature type="domain" description="Protein kinase" evidence="2">
    <location>
        <begin position="13"/>
        <end position="291"/>
    </location>
</feature>
<dbReference type="AlphaFoldDB" id="A0A5S9IQB3"/>
<keyword evidence="3" id="KW-0723">Serine/threonine-protein kinase</keyword>
<dbReference type="PROSITE" id="PS50011">
    <property type="entry name" value="PROTEIN_KINASE_DOM"/>
    <property type="match status" value="1"/>
</dbReference>
<dbReference type="InterPro" id="IPR017441">
    <property type="entry name" value="Protein_kinase_ATP_BS"/>
</dbReference>
<dbReference type="InterPro" id="IPR045269">
    <property type="entry name" value="Atg1-like"/>
</dbReference>
<dbReference type="GO" id="GO:0005737">
    <property type="term" value="C:cytoplasm"/>
    <property type="evidence" value="ECO:0007669"/>
    <property type="project" value="TreeGrafter"/>
</dbReference>
<dbReference type="Gene3D" id="3.30.200.20">
    <property type="entry name" value="Phosphorylase Kinase, domain 1"/>
    <property type="match status" value="1"/>
</dbReference>
<keyword evidence="1" id="KW-0067">ATP-binding</keyword>
<organism evidence="3 4">
    <name type="scientific">Uabimicrobium amorphum</name>
    <dbReference type="NCBI Taxonomy" id="2596890"/>
    <lineage>
        <taxon>Bacteria</taxon>
        <taxon>Pseudomonadati</taxon>
        <taxon>Planctomycetota</taxon>
        <taxon>Candidatus Uabimicrobiia</taxon>
        <taxon>Candidatus Uabimicrobiales</taxon>
        <taxon>Candidatus Uabimicrobiaceae</taxon>
        <taxon>Candidatus Uabimicrobium</taxon>
    </lineage>
</organism>
<dbReference type="InterPro" id="IPR000719">
    <property type="entry name" value="Prot_kinase_dom"/>
</dbReference>
<dbReference type="Pfam" id="PF00069">
    <property type="entry name" value="Pkinase"/>
    <property type="match status" value="1"/>
</dbReference>
<dbReference type="GO" id="GO:0005524">
    <property type="term" value="F:ATP binding"/>
    <property type="evidence" value="ECO:0007669"/>
    <property type="project" value="UniProtKB-UniRule"/>
</dbReference>
<dbReference type="Proteomes" id="UP000326354">
    <property type="component" value="Chromosome"/>
</dbReference>
<keyword evidence="1" id="KW-0547">Nucleotide-binding</keyword>
<evidence type="ECO:0000313" key="3">
    <source>
        <dbReference type="EMBL" id="BBM85676.1"/>
    </source>
</evidence>
<proteinExistence type="predicted"/>
<accession>A0A5S9IQB3</accession>
<evidence type="ECO:0000259" key="2">
    <source>
        <dbReference type="PROSITE" id="PS50011"/>
    </source>
</evidence>
<keyword evidence="3" id="KW-0418">Kinase</keyword>
<dbReference type="PANTHER" id="PTHR24348">
    <property type="entry name" value="SERINE/THREONINE-PROTEIN KINASE UNC-51-RELATED"/>
    <property type="match status" value="1"/>
</dbReference>
<dbReference type="OrthoDB" id="9788659at2"/>
<protein>
    <submittedName>
        <fullName evidence="3">Serine/threonine protein kinase</fullName>
    </submittedName>
</protein>
<gene>
    <name evidence="3" type="ORF">UABAM_04050</name>
</gene>
<evidence type="ECO:0000256" key="1">
    <source>
        <dbReference type="PROSITE-ProRule" id="PRU10141"/>
    </source>
</evidence>
<keyword evidence="3" id="KW-0808">Transferase</keyword>
<sequence length="291" mass="32889">MKNKTFVVNQRKHRVKEKIGEGSHAVVWLAEAIFYPHDAITIKTAKDDSVAKERIKNEIEVLKELHHPNVPQMLARDKEWFAMPHLRSVHVSLPDKGRIAEYDISNLNLETGYPHHAKNIPLKYRENLAIRVIEDVANVIEYIASTGVIHADISPGNIMESRGSLINKKYLLTDWGATVLVNEVAEESFGSLHFVAPERFVDSAETKSDLYSLGAVAFYILTGTIPYPGNSGEEYYLNTAIYDGVSPADIEKDILPSLARLIAKLVRKEPKDRPLPEEVLRKIQKIKQKFV</sequence>
<reference evidence="3 4" key="1">
    <citation type="submission" date="2019-08" db="EMBL/GenBank/DDBJ databases">
        <title>Complete genome sequence of Candidatus Uab amorphum.</title>
        <authorList>
            <person name="Shiratori T."/>
            <person name="Suzuki S."/>
            <person name="Kakizawa Y."/>
            <person name="Ishida K."/>
        </authorList>
    </citation>
    <scope>NUCLEOTIDE SEQUENCE [LARGE SCALE GENOMIC DNA]</scope>
    <source>
        <strain evidence="3 4">SRT547</strain>
    </source>
</reference>
<dbReference type="GO" id="GO:0004674">
    <property type="term" value="F:protein serine/threonine kinase activity"/>
    <property type="evidence" value="ECO:0007669"/>
    <property type="project" value="UniProtKB-KW"/>
</dbReference>
<dbReference type="RefSeq" id="WP_151969765.1">
    <property type="nucleotide sequence ID" value="NZ_AP019860.1"/>
</dbReference>
<dbReference type="EMBL" id="AP019860">
    <property type="protein sequence ID" value="BBM85676.1"/>
    <property type="molecule type" value="Genomic_DNA"/>
</dbReference>